<dbReference type="GO" id="GO:0046872">
    <property type="term" value="F:metal ion binding"/>
    <property type="evidence" value="ECO:0007669"/>
    <property type="project" value="UniProtKB-KW"/>
</dbReference>
<comment type="cofactor">
    <cofactor evidence="1">
        <name>Mn(2+)</name>
        <dbReference type="ChEBI" id="CHEBI:29035"/>
    </cofactor>
</comment>
<keyword evidence="6" id="KW-0464">Manganese</keyword>
<evidence type="ECO:0000256" key="4">
    <source>
        <dbReference type="ARBA" id="ARBA00022801"/>
    </source>
</evidence>
<dbReference type="KEGG" id="pnp:IJ22_22130"/>
<dbReference type="InterPro" id="IPR000086">
    <property type="entry name" value="NUDIX_hydrolase_dom"/>
</dbReference>
<gene>
    <name evidence="7" type="ORF">IJ22_22130</name>
</gene>
<organism evidence="7 8">
    <name type="scientific">Paenibacillus naphthalenovorans</name>
    <dbReference type="NCBI Taxonomy" id="162209"/>
    <lineage>
        <taxon>Bacteria</taxon>
        <taxon>Bacillati</taxon>
        <taxon>Bacillota</taxon>
        <taxon>Bacilli</taxon>
        <taxon>Bacillales</taxon>
        <taxon>Paenibacillaceae</taxon>
        <taxon>Paenibacillus</taxon>
    </lineage>
</organism>
<dbReference type="AlphaFoldDB" id="A0A0U2IMF4"/>
<evidence type="ECO:0000256" key="5">
    <source>
        <dbReference type="ARBA" id="ARBA00022842"/>
    </source>
</evidence>
<protein>
    <submittedName>
        <fullName evidence="7">NUDIX hydrolase</fullName>
    </submittedName>
</protein>
<proteinExistence type="predicted"/>
<evidence type="ECO:0000313" key="8">
    <source>
        <dbReference type="Proteomes" id="UP000061660"/>
    </source>
</evidence>
<dbReference type="SUPFAM" id="SSF55811">
    <property type="entry name" value="Nudix"/>
    <property type="match status" value="1"/>
</dbReference>
<reference evidence="7 8" key="2">
    <citation type="journal article" date="2016" name="Genome Announc.">
        <title>Complete Genome Sequences of Two Interactive Moderate Thermophiles, Paenibacillus napthalenovorans 32O-Y and Paenibacillus sp. 32O-W.</title>
        <authorList>
            <person name="Butler R.R.III."/>
            <person name="Wang J."/>
            <person name="Stark B.C."/>
            <person name="Pombert J.F."/>
        </authorList>
    </citation>
    <scope>NUCLEOTIDE SEQUENCE [LARGE SCALE GENOMIC DNA]</scope>
    <source>
        <strain evidence="7 8">32O-Y</strain>
    </source>
</reference>
<accession>A0A0U2IMF4</accession>
<evidence type="ECO:0000256" key="2">
    <source>
        <dbReference type="ARBA" id="ARBA00001946"/>
    </source>
</evidence>
<name>A0A0U2IMF4_9BACL</name>
<dbReference type="RefSeq" id="WP_235594307.1">
    <property type="nucleotide sequence ID" value="NZ_BJCS01000001.1"/>
</dbReference>
<dbReference type="PANTHER" id="PTHR12992">
    <property type="entry name" value="NUDIX HYDROLASE"/>
    <property type="match status" value="1"/>
</dbReference>
<evidence type="ECO:0000313" key="7">
    <source>
        <dbReference type="EMBL" id="ALS22587.1"/>
    </source>
</evidence>
<reference evidence="8" key="1">
    <citation type="submission" date="2015-12" db="EMBL/GenBank/DDBJ databases">
        <title>Complete genome sequences of two moderately thermophilic Paenibacillus species.</title>
        <authorList>
            <person name="Butler R.III."/>
            <person name="Wang J."/>
            <person name="Stark B.C."/>
            <person name="Pombert J.-F."/>
        </authorList>
    </citation>
    <scope>NUCLEOTIDE SEQUENCE [LARGE SCALE GENOMIC DNA]</scope>
    <source>
        <strain evidence="8">32O-Y</strain>
    </source>
</reference>
<dbReference type="EMBL" id="CP013652">
    <property type="protein sequence ID" value="ALS22587.1"/>
    <property type="molecule type" value="Genomic_DNA"/>
</dbReference>
<evidence type="ECO:0000256" key="6">
    <source>
        <dbReference type="ARBA" id="ARBA00023211"/>
    </source>
</evidence>
<evidence type="ECO:0000256" key="1">
    <source>
        <dbReference type="ARBA" id="ARBA00001936"/>
    </source>
</evidence>
<dbReference type="PATRIC" id="fig|162209.4.peg.2356"/>
<dbReference type="PROSITE" id="PS51462">
    <property type="entry name" value="NUDIX"/>
    <property type="match status" value="1"/>
</dbReference>
<keyword evidence="4 7" id="KW-0378">Hydrolase</keyword>
<dbReference type="GO" id="GO:0010945">
    <property type="term" value="F:coenzyme A diphosphatase activity"/>
    <property type="evidence" value="ECO:0007669"/>
    <property type="project" value="InterPro"/>
</dbReference>
<dbReference type="CDD" id="cd03426">
    <property type="entry name" value="NUDIX_CoAse_Nudt7"/>
    <property type="match status" value="1"/>
</dbReference>
<dbReference type="InterPro" id="IPR045121">
    <property type="entry name" value="CoAse"/>
</dbReference>
<dbReference type="STRING" id="162209.IJ22_22130"/>
<dbReference type="Pfam" id="PF00293">
    <property type="entry name" value="NUDIX"/>
    <property type="match status" value="1"/>
</dbReference>
<sequence>MRQVYQALQNRKSELMGHKNFLKYAVMVPLVEINGELNILFEERAHHLKRQPGEICFPGGKIDAGDKDERAAAVRETCEELGLAQHEVEVIGPLDYLITSFHIVYPFAARISNYDQIRPNPDEVASVFCVPMEYLRSHAPELHYVDLSVAPREDFPYDRIPNGRNYKWGKGTVPEFFYYYKDRVIWGLTARILNHFLEVTEAAKSN</sequence>
<keyword evidence="3" id="KW-0479">Metal-binding</keyword>
<dbReference type="Proteomes" id="UP000061660">
    <property type="component" value="Chromosome"/>
</dbReference>
<dbReference type="InterPro" id="IPR015797">
    <property type="entry name" value="NUDIX_hydrolase-like_dom_sf"/>
</dbReference>
<comment type="cofactor">
    <cofactor evidence="2">
        <name>Mg(2+)</name>
        <dbReference type="ChEBI" id="CHEBI:18420"/>
    </cofactor>
</comment>
<evidence type="ECO:0000256" key="3">
    <source>
        <dbReference type="ARBA" id="ARBA00022723"/>
    </source>
</evidence>
<keyword evidence="8" id="KW-1185">Reference proteome</keyword>
<keyword evidence="5" id="KW-0460">Magnesium</keyword>
<dbReference type="PANTHER" id="PTHR12992:SF11">
    <property type="entry name" value="MITOCHONDRIAL COENZYME A DIPHOSPHATASE NUDT8"/>
    <property type="match status" value="1"/>
</dbReference>
<dbReference type="Gene3D" id="3.90.79.10">
    <property type="entry name" value="Nucleoside Triphosphate Pyrophosphohydrolase"/>
    <property type="match status" value="1"/>
</dbReference>